<feature type="signal peptide" evidence="1">
    <location>
        <begin position="1"/>
        <end position="20"/>
    </location>
</feature>
<name>D7G672_ECTSI</name>
<evidence type="ECO:0000256" key="1">
    <source>
        <dbReference type="SAM" id="SignalP"/>
    </source>
</evidence>
<gene>
    <name evidence="3" type="ORF">Esi_0724_0001</name>
</gene>
<accession>D7G672</accession>
<dbReference type="PROSITE" id="PS51212">
    <property type="entry name" value="WSC"/>
    <property type="match status" value="1"/>
</dbReference>
<dbReference type="AlphaFoldDB" id="D7G672"/>
<proteinExistence type="predicted"/>
<evidence type="ECO:0000259" key="2">
    <source>
        <dbReference type="PROSITE" id="PS51212"/>
    </source>
</evidence>
<dbReference type="EMBL" id="FN649760">
    <property type="protein sequence ID" value="CBJ33935.1"/>
    <property type="molecule type" value="Genomic_DNA"/>
</dbReference>
<feature type="domain" description="WSC" evidence="2">
    <location>
        <begin position="314"/>
        <end position="407"/>
    </location>
</feature>
<protein>
    <recommendedName>
        <fullName evidence="2">WSC domain-containing protein</fullName>
    </recommendedName>
</protein>
<dbReference type="OrthoDB" id="9992534at2759"/>
<dbReference type="InParanoid" id="D7G672"/>
<dbReference type="SMART" id="SM00321">
    <property type="entry name" value="WSC"/>
    <property type="match status" value="1"/>
</dbReference>
<reference evidence="3 4" key="1">
    <citation type="journal article" date="2010" name="Nature">
        <title>The Ectocarpus genome and the independent evolution of multicellularity in brown algae.</title>
        <authorList>
            <person name="Cock J.M."/>
            <person name="Sterck L."/>
            <person name="Rouze P."/>
            <person name="Scornet D."/>
            <person name="Allen A.E."/>
            <person name="Amoutzias G."/>
            <person name="Anthouard V."/>
            <person name="Artiguenave F."/>
            <person name="Aury J.M."/>
            <person name="Badger J.H."/>
            <person name="Beszteri B."/>
            <person name="Billiau K."/>
            <person name="Bonnet E."/>
            <person name="Bothwell J.H."/>
            <person name="Bowler C."/>
            <person name="Boyen C."/>
            <person name="Brownlee C."/>
            <person name="Carrano C.J."/>
            <person name="Charrier B."/>
            <person name="Cho G.Y."/>
            <person name="Coelho S.M."/>
            <person name="Collen J."/>
            <person name="Corre E."/>
            <person name="Da Silva C."/>
            <person name="Delage L."/>
            <person name="Delaroque N."/>
            <person name="Dittami S.M."/>
            <person name="Doulbeau S."/>
            <person name="Elias M."/>
            <person name="Farnham G."/>
            <person name="Gachon C.M."/>
            <person name="Gschloessl B."/>
            <person name="Heesch S."/>
            <person name="Jabbari K."/>
            <person name="Jubin C."/>
            <person name="Kawai H."/>
            <person name="Kimura K."/>
            <person name="Kloareg B."/>
            <person name="Kupper F.C."/>
            <person name="Lang D."/>
            <person name="Le Bail A."/>
            <person name="Leblanc C."/>
            <person name="Lerouge P."/>
            <person name="Lohr M."/>
            <person name="Lopez P.J."/>
            <person name="Martens C."/>
            <person name="Maumus F."/>
            <person name="Michel G."/>
            <person name="Miranda-Saavedra D."/>
            <person name="Morales J."/>
            <person name="Moreau H."/>
            <person name="Motomura T."/>
            <person name="Nagasato C."/>
            <person name="Napoli C.A."/>
            <person name="Nelson D.R."/>
            <person name="Nyvall-Collen P."/>
            <person name="Peters A.F."/>
            <person name="Pommier C."/>
            <person name="Potin P."/>
            <person name="Poulain J."/>
            <person name="Quesneville H."/>
            <person name="Read B."/>
            <person name="Rensing S.A."/>
            <person name="Ritter A."/>
            <person name="Rousvoal S."/>
            <person name="Samanta M."/>
            <person name="Samson G."/>
            <person name="Schroeder D.C."/>
            <person name="Segurens B."/>
            <person name="Strittmatter M."/>
            <person name="Tonon T."/>
            <person name="Tregear J.W."/>
            <person name="Valentin K."/>
            <person name="von Dassow P."/>
            <person name="Yamagishi T."/>
            <person name="Van de Peer Y."/>
            <person name="Wincker P."/>
        </authorList>
    </citation>
    <scope>NUCLEOTIDE SEQUENCE [LARGE SCALE GENOMIC DNA]</scope>
    <source>
        <strain evidence="4">Ec32 / CCAP1310/4</strain>
    </source>
</reference>
<sequence>MLKKCCFALVALLPTTAVSASQFTTTDACNFTFSDGQLPNFRLPEAGPNSPGDVQLNLGNNIITRGWVEEDENGTLHSCNGESSAYHVGDDTWNTTYIGNDGDELEVDVFYATYQNQLWVRHLQPHMDPSLYEALNDTTIRLNITCAKMDHSSSLQNGCLEFTVNFTEATPYNYTEPYEFVDDCSHGFSSGEKVQSVVVHAASPIGPTSSASLGVGNALILAGKADQGLPWSEGFNEDGSRKDDEFWSNWWAVVDSRYGSTEESDDPCTEHDGIVDADGVYCCSDEESTCDSGDVDSDDGFCGDDNPAPCELLDYTYLGCFKDRSSNRIMELEAKRSDMTAELCGELCAGSRQFGTQRSRQCWCGPEDADADYLMFGESAKCEMECTGSDDGEICGGSRAMSTYEFRQQAITKNALEENEERGCTGSSAQFWDPKNGEWRSTFETIDGESHDLDMFYMSLVDGVNELWVTEIESWMAPSLYNQLQYNYVKLILTCPEDNVVVDSCVIFEPTFTNWSPDVDGAAAGYRFSDPALPSFDIPEAVPNSPGDVLLTTSNSVVTKTGATTETYCNGDSAEYSGEDGYWYNAFVKSDGDTHELKHVFYPTQRDLYAATIQANWEPNLRGLLENRIVRLRVYCTNDERAEYLYIRVSGESATCDDIEDLCTAVFPRAGLDKVSLTTKLGHAACSPVGARPQRYHSNHAKYWSALPFGVQFREVYAEQVAIIVIGWV</sequence>
<evidence type="ECO:0000313" key="3">
    <source>
        <dbReference type="EMBL" id="CBJ33935.1"/>
    </source>
</evidence>
<organism evidence="3 4">
    <name type="scientific">Ectocarpus siliculosus</name>
    <name type="common">Brown alga</name>
    <name type="synonym">Conferva siliculosa</name>
    <dbReference type="NCBI Taxonomy" id="2880"/>
    <lineage>
        <taxon>Eukaryota</taxon>
        <taxon>Sar</taxon>
        <taxon>Stramenopiles</taxon>
        <taxon>Ochrophyta</taxon>
        <taxon>PX clade</taxon>
        <taxon>Phaeophyceae</taxon>
        <taxon>Ectocarpales</taxon>
        <taxon>Ectocarpaceae</taxon>
        <taxon>Ectocarpus</taxon>
    </lineage>
</organism>
<feature type="chain" id="PRO_5003096233" description="WSC domain-containing protein" evidence="1">
    <location>
        <begin position="21"/>
        <end position="729"/>
    </location>
</feature>
<keyword evidence="4" id="KW-1185">Reference proteome</keyword>
<dbReference type="InterPro" id="IPR002889">
    <property type="entry name" value="WSC_carb-bd"/>
</dbReference>
<evidence type="ECO:0000313" key="4">
    <source>
        <dbReference type="Proteomes" id="UP000002630"/>
    </source>
</evidence>
<dbReference type="Proteomes" id="UP000002630">
    <property type="component" value="Unassembled WGS sequence"/>
</dbReference>
<keyword evidence="1" id="KW-0732">Signal</keyword>
<dbReference type="Pfam" id="PF01822">
    <property type="entry name" value="WSC"/>
    <property type="match status" value="1"/>
</dbReference>